<dbReference type="EMBL" id="JAWJZF010000354">
    <property type="protein sequence ID" value="MDX2293454.1"/>
    <property type="molecule type" value="Genomic_DNA"/>
</dbReference>
<comment type="caution">
    <text evidence="2">The sequence shown here is derived from an EMBL/GenBank/DDBJ whole genome shotgun (WGS) entry which is preliminary data.</text>
</comment>
<keyword evidence="3" id="KW-1185">Reference proteome</keyword>
<proteinExistence type="predicted"/>
<dbReference type="RefSeq" id="WP_319009845.1">
    <property type="nucleotide sequence ID" value="NZ_JAWJZF010000354.1"/>
</dbReference>
<feature type="transmembrane region" description="Helical" evidence="1">
    <location>
        <begin position="118"/>
        <end position="142"/>
    </location>
</feature>
<keyword evidence="1" id="KW-0812">Transmembrane</keyword>
<evidence type="ECO:0000313" key="3">
    <source>
        <dbReference type="Proteomes" id="UP001278571"/>
    </source>
</evidence>
<feature type="transmembrane region" description="Helical" evidence="1">
    <location>
        <begin position="181"/>
        <end position="200"/>
    </location>
</feature>
<organism evidence="2 3">
    <name type="scientific">Streptomyces roseolus</name>
    <dbReference type="NCBI Taxonomy" id="67358"/>
    <lineage>
        <taxon>Bacteria</taxon>
        <taxon>Bacillati</taxon>
        <taxon>Actinomycetota</taxon>
        <taxon>Actinomycetes</taxon>
        <taxon>Kitasatosporales</taxon>
        <taxon>Streptomycetaceae</taxon>
        <taxon>Streptomyces</taxon>
    </lineage>
</organism>
<keyword evidence="1" id="KW-0472">Membrane</keyword>
<feature type="transmembrane region" description="Helical" evidence="1">
    <location>
        <begin position="154"/>
        <end position="174"/>
    </location>
</feature>
<name>A0ABU4K6R5_9ACTN</name>
<reference evidence="2 3" key="1">
    <citation type="submission" date="2023-10" db="EMBL/GenBank/DDBJ databases">
        <authorList>
            <person name="Wang X.X."/>
        </authorList>
    </citation>
    <scope>NUCLEOTIDE SEQUENCE [LARGE SCALE GENOMIC DNA]</scope>
    <source>
        <strain evidence="2 3">NBRC 12816</strain>
    </source>
</reference>
<dbReference type="Proteomes" id="UP001278571">
    <property type="component" value="Unassembled WGS sequence"/>
</dbReference>
<sequence length="552" mass="60747">MGAEVAIDGFGPGAQIPLQGGSGLTGATNALASAAYRDSPLETIQEADNEHYKTTLKKGKWEKLFRPDLGEAFSRAVQVRMLGGGRKALIQSFGAEPQPVVEHCLAATRIRRRRDVKLTLITFVCGVLFLPGLLLWLGVIHLRRTAAGSENRKTSLIGTVLLWAAALVAVLILLRLPYDGLLPNYLRAMLVAPVVGWYLASRVCLNAAVDLRERWTGLLSGGGVGAHVPESVPTDPGEKSAEELRLNLEKLSAEQQSNVVFYAGPKGILGLGTRWGSWTLAEELVPVDGLEMHDFRAWDLVRKIHDQLTLLERGSLKTGFPKPTVKHWIVSPVGEGADEVTRPEGDNVVHFQVKPHEIQRICNEQQFGAGNRHYLGVQFILWDGNVVLTMMVTVTSLHHTLRIEVTGHALGPVHGLFTTKPKAKTKEVSKTVRFWETKEIQQPLLGTDDIVRLAVRAPLTWYPPVLEFLGGKMTLPEPFGLRHVWAGPLWKNRFMADDAIRMATPVLRAVHTATIRFLDAHNVDTERFTSRSLVLGGGVQDPGPKKADVYEA</sequence>
<gene>
    <name evidence="2" type="ORF">R2363_14860</name>
</gene>
<keyword evidence="1" id="KW-1133">Transmembrane helix</keyword>
<accession>A0ABU4K6R5</accession>
<evidence type="ECO:0000313" key="2">
    <source>
        <dbReference type="EMBL" id="MDX2293454.1"/>
    </source>
</evidence>
<evidence type="ECO:0000256" key="1">
    <source>
        <dbReference type="SAM" id="Phobius"/>
    </source>
</evidence>
<protein>
    <submittedName>
        <fullName evidence="2">Uncharacterized protein</fullName>
    </submittedName>
</protein>